<keyword evidence="3" id="KW-1185">Reference proteome</keyword>
<organism evidence="3 4">
    <name type="scientific">Diaphorina citri</name>
    <name type="common">Asian citrus psyllid</name>
    <dbReference type="NCBI Taxonomy" id="121845"/>
    <lineage>
        <taxon>Eukaryota</taxon>
        <taxon>Metazoa</taxon>
        <taxon>Ecdysozoa</taxon>
        <taxon>Arthropoda</taxon>
        <taxon>Hexapoda</taxon>
        <taxon>Insecta</taxon>
        <taxon>Pterygota</taxon>
        <taxon>Neoptera</taxon>
        <taxon>Paraneoptera</taxon>
        <taxon>Hemiptera</taxon>
        <taxon>Sternorrhyncha</taxon>
        <taxon>Psylloidea</taxon>
        <taxon>Psyllidae</taxon>
        <taxon>Diaphorininae</taxon>
        <taxon>Diaphorina</taxon>
    </lineage>
</organism>
<dbReference type="GeneID" id="108253451"/>
<feature type="compositionally biased region" description="Basic and acidic residues" evidence="1">
    <location>
        <begin position="272"/>
        <end position="285"/>
    </location>
</feature>
<dbReference type="RefSeq" id="XP_017302930.1">
    <property type="nucleotide sequence ID" value="XM_017447441.1"/>
</dbReference>
<sequence length="376" mass="43242">MDPGVIVLLSSVRRNTLKKWYHEGMDSKVTTLHDEELGETVLYFSGKYGNSDYLIFTKRTNDPTIDLTFPHLHFIIKVDMETFGMEVVVDDTDEEQRVFRFSNTYKSIINNPLMCWLPLTVNTHWNHFSLDLNQLVNGAYGSNFAQLRTLRIKTTCKLRKIFMSKIQGYTLRMLLNPRPVATKSITKSHYQTKLLANKYKMNRAAGFRMAHQNKKETIPPDKIVKQNRAIEKKADNTNQETMEDNIVQSKTSGSKSVPDTKKTKLKSVQSLDKSKSKVRVEKQTKSAEIQNTELKSNTSDNKTEGKSMGNNERGEKERSDVTRTAIVNLSKDNKAIINVRRTANKSTRGTKEHPKKNIEEYVERARKKEAMSLEQQ</sequence>
<dbReference type="InterPro" id="IPR007714">
    <property type="entry name" value="CFA20_dom"/>
</dbReference>
<evidence type="ECO:0000313" key="3">
    <source>
        <dbReference type="Proteomes" id="UP000079169"/>
    </source>
</evidence>
<accession>A0A1S4EL82</accession>
<protein>
    <submittedName>
        <fullName evidence="4">Uncharacterized protein LOC108253451</fullName>
    </submittedName>
</protein>
<proteinExistence type="predicted"/>
<feature type="region of interest" description="Disordered" evidence="1">
    <location>
        <begin position="338"/>
        <end position="361"/>
    </location>
</feature>
<dbReference type="KEGG" id="dci:108253451"/>
<evidence type="ECO:0000256" key="1">
    <source>
        <dbReference type="SAM" id="MobiDB-lite"/>
    </source>
</evidence>
<feature type="domain" description="CFA20" evidence="2">
    <location>
        <begin position="3"/>
        <end position="165"/>
    </location>
</feature>
<evidence type="ECO:0000313" key="4">
    <source>
        <dbReference type="RefSeq" id="XP_017302930.1"/>
    </source>
</evidence>
<name>A0A1S4EL82_DIACI</name>
<dbReference type="PANTHER" id="PTHR12458">
    <property type="entry name" value="ORF PROTEIN"/>
    <property type="match status" value="1"/>
</dbReference>
<reference evidence="4" key="1">
    <citation type="submission" date="2025-08" db="UniProtKB">
        <authorList>
            <consortium name="RefSeq"/>
        </authorList>
    </citation>
    <scope>IDENTIFICATION</scope>
</reference>
<evidence type="ECO:0000259" key="2">
    <source>
        <dbReference type="Pfam" id="PF05018"/>
    </source>
</evidence>
<feature type="compositionally biased region" description="Polar residues" evidence="1">
    <location>
        <begin position="236"/>
        <end position="257"/>
    </location>
</feature>
<gene>
    <name evidence="4" type="primary">LOC108253451</name>
</gene>
<dbReference type="Pfam" id="PF05018">
    <property type="entry name" value="CFA20_dom"/>
    <property type="match status" value="1"/>
</dbReference>
<dbReference type="OMA" id="NYDTYNN"/>
<feature type="compositionally biased region" description="Basic and acidic residues" evidence="1">
    <location>
        <begin position="312"/>
        <end position="321"/>
    </location>
</feature>
<feature type="compositionally biased region" description="Polar residues" evidence="1">
    <location>
        <begin position="286"/>
        <end position="300"/>
    </location>
</feature>
<dbReference type="STRING" id="121845.A0A1S4EL82"/>
<feature type="compositionally biased region" description="Basic and acidic residues" evidence="1">
    <location>
        <begin position="349"/>
        <end position="361"/>
    </location>
</feature>
<dbReference type="AlphaFoldDB" id="A0A1S4EL82"/>
<dbReference type="InterPro" id="IPR040441">
    <property type="entry name" value="CFA20/CFAP20DC"/>
</dbReference>
<dbReference type="Proteomes" id="UP000079169">
    <property type="component" value="Unplaced"/>
</dbReference>
<dbReference type="PaxDb" id="121845-A0A1S4EL82"/>
<feature type="region of interest" description="Disordered" evidence="1">
    <location>
        <begin position="232"/>
        <end position="323"/>
    </location>
</feature>